<organism evidence="1 2">
    <name type="scientific">Flavobacterium turcicum</name>
    <dbReference type="NCBI Taxonomy" id="2764718"/>
    <lineage>
        <taxon>Bacteria</taxon>
        <taxon>Pseudomonadati</taxon>
        <taxon>Bacteroidota</taxon>
        <taxon>Flavobacteriia</taxon>
        <taxon>Flavobacteriales</taxon>
        <taxon>Flavobacteriaceae</taxon>
        <taxon>Flavobacterium</taxon>
    </lineage>
</organism>
<keyword evidence="2" id="KW-1185">Reference proteome</keyword>
<comment type="caution">
    <text evidence="1">The sequence shown here is derived from an EMBL/GenBank/DDBJ whole genome shotgun (WGS) entry which is preliminary data.</text>
</comment>
<name>A0ABR7JHI6_9FLAO</name>
<proteinExistence type="predicted"/>
<evidence type="ECO:0000313" key="1">
    <source>
        <dbReference type="EMBL" id="MBC5863958.1"/>
    </source>
</evidence>
<sequence length="95" mass="11046">MALFTTKDLSYSGYSQSIIDSTHPDAISVLQGEYVDKSEEAEVVNFCNQFLEKYKVPKTKASFQKVEHFLHHEALENEIHRSQLQDWIATNWIKL</sequence>
<reference evidence="1 2" key="1">
    <citation type="submission" date="2020-08" db="EMBL/GenBank/DDBJ databases">
        <title>Description of novel Flavobacterium F-400 isolate.</title>
        <authorList>
            <person name="Saticioglu I."/>
            <person name="Duman M."/>
            <person name="Altun S."/>
        </authorList>
    </citation>
    <scope>NUCLEOTIDE SEQUENCE [LARGE SCALE GENOMIC DNA]</scope>
    <source>
        <strain evidence="1 2">F-400</strain>
    </source>
</reference>
<protein>
    <submittedName>
        <fullName evidence="1">Uncharacterized protein</fullName>
    </submittedName>
</protein>
<gene>
    <name evidence="1" type="ORF">H8R26_11050</name>
</gene>
<dbReference type="RefSeq" id="WP_166137263.1">
    <property type="nucleotide sequence ID" value="NZ_JAAOBY010000006.1"/>
</dbReference>
<evidence type="ECO:0000313" key="2">
    <source>
        <dbReference type="Proteomes" id="UP000621670"/>
    </source>
</evidence>
<dbReference type="Proteomes" id="UP000621670">
    <property type="component" value="Unassembled WGS sequence"/>
</dbReference>
<accession>A0ABR7JHI6</accession>
<dbReference type="EMBL" id="JACRUM010000006">
    <property type="protein sequence ID" value="MBC5863958.1"/>
    <property type="molecule type" value="Genomic_DNA"/>
</dbReference>